<name>A0ABX7B2S9_9PROT</name>
<dbReference type="EMBL" id="CP067420">
    <property type="protein sequence ID" value="QQP88582.1"/>
    <property type="molecule type" value="Genomic_DNA"/>
</dbReference>
<evidence type="ECO:0000313" key="2">
    <source>
        <dbReference type="Proteomes" id="UP000595197"/>
    </source>
</evidence>
<evidence type="ECO:0000313" key="1">
    <source>
        <dbReference type="EMBL" id="QQP88582.1"/>
    </source>
</evidence>
<dbReference type="Proteomes" id="UP000595197">
    <property type="component" value="Chromosome"/>
</dbReference>
<proteinExistence type="predicted"/>
<accession>A0ABX7B2S9</accession>
<organism evidence="1 2">
    <name type="scientific">Skermanella cutis</name>
    <dbReference type="NCBI Taxonomy" id="2775420"/>
    <lineage>
        <taxon>Bacteria</taxon>
        <taxon>Pseudomonadati</taxon>
        <taxon>Pseudomonadota</taxon>
        <taxon>Alphaproteobacteria</taxon>
        <taxon>Rhodospirillales</taxon>
        <taxon>Azospirillaceae</taxon>
        <taxon>Skermanella</taxon>
    </lineage>
</organism>
<keyword evidence="2" id="KW-1185">Reference proteome</keyword>
<dbReference type="RefSeq" id="WP_201073676.1">
    <property type="nucleotide sequence ID" value="NZ_CP067420.1"/>
</dbReference>
<protein>
    <submittedName>
        <fullName evidence="1">Uncharacterized protein</fullName>
    </submittedName>
</protein>
<sequence length="89" mass="9189">MAFKTKDLSVLAYANGFTLWHYVTGDLAAEVDTAGYFNAASDMLRVGDMIMANLDADGTPQAGILLVASNSGGTVDVANLTQVGASNSD</sequence>
<reference evidence="1" key="1">
    <citation type="submission" date="2021-02" db="EMBL/GenBank/DDBJ databases">
        <title>Skermanella TT6 skin isolate.</title>
        <authorList>
            <person name="Lee K."/>
            <person name="Ganzorig M."/>
        </authorList>
    </citation>
    <scope>NUCLEOTIDE SEQUENCE</scope>
    <source>
        <strain evidence="1">TT6</strain>
    </source>
</reference>
<gene>
    <name evidence="1" type="ORF">IGS68_21530</name>
</gene>